<dbReference type="Proteomes" id="UP001596074">
    <property type="component" value="Unassembled WGS sequence"/>
</dbReference>
<keyword evidence="3" id="KW-1185">Reference proteome</keyword>
<accession>A0ABW0ZS03</accession>
<protein>
    <submittedName>
        <fullName evidence="2">Uncharacterized protein</fullName>
    </submittedName>
</protein>
<organism evidence="2 3">
    <name type="scientific">Actinomadura rugatobispora</name>
    <dbReference type="NCBI Taxonomy" id="1994"/>
    <lineage>
        <taxon>Bacteria</taxon>
        <taxon>Bacillati</taxon>
        <taxon>Actinomycetota</taxon>
        <taxon>Actinomycetes</taxon>
        <taxon>Streptosporangiales</taxon>
        <taxon>Thermomonosporaceae</taxon>
        <taxon>Actinomadura</taxon>
    </lineage>
</organism>
<evidence type="ECO:0000256" key="1">
    <source>
        <dbReference type="SAM" id="MobiDB-lite"/>
    </source>
</evidence>
<dbReference type="RefSeq" id="WP_378280008.1">
    <property type="nucleotide sequence ID" value="NZ_JBHSON010000004.1"/>
</dbReference>
<evidence type="ECO:0000313" key="3">
    <source>
        <dbReference type="Proteomes" id="UP001596074"/>
    </source>
</evidence>
<evidence type="ECO:0000313" key="2">
    <source>
        <dbReference type="EMBL" id="MFC5744654.1"/>
    </source>
</evidence>
<gene>
    <name evidence="2" type="ORF">ACFPZN_03385</name>
</gene>
<comment type="caution">
    <text evidence="2">The sequence shown here is derived from an EMBL/GenBank/DDBJ whole genome shotgun (WGS) entry which is preliminary data.</text>
</comment>
<proteinExistence type="predicted"/>
<feature type="region of interest" description="Disordered" evidence="1">
    <location>
        <begin position="1"/>
        <end position="22"/>
    </location>
</feature>
<reference evidence="3" key="1">
    <citation type="journal article" date="2019" name="Int. J. Syst. Evol. Microbiol.">
        <title>The Global Catalogue of Microorganisms (GCM) 10K type strain sequencing project: providing services to taxonomists for standard genome sequencing and annotation.</title>
        <authorList>
            <consortium name="The Broad Institute Genomics Platform"/>
            <consortium name="The Broad Institute Genome Sequencing Center for Infectious Disease"/>
            <person name="Wu L."/>
            <person name="Ma J."/>
        </authorList>
    </citation>
    <scope>NUCLEOTIDE SEQUENCE [LARGE SCALE GENOMIC DNA]</scope>
    <source>
        <strain evidence="3">KCTC 42087</strain>
    </source>
</reference>
<dbReference type="EMBL" id="JBHSON010000004">
    <property type="protein sequence ID" value="MFC5744654.1"/>
    <property type="molecule type" value="Genomic_DNA"/>
</dbReference>
<name>A0ABW0ZS03_9ACTN</name>
<sequence length="86" mass="9010">MAVPGAVRPPRPIQLGGAADRSPYPLKGAREWLRTLTGNGSISIPQDLPPALDFAAPLDPRYVGQWPPVTNVGLKMIVIVTGGLAA</sequence>